<dbReference type="OrthoDB" id="1262810at2759"/>
<proteinExistence type="predicted"/>
<protein>
    <submittedName>
        <fullName evidence="1">Uncharacterized protein</fullName>
    </submittedName>
</protein>
<reference evidence="1 2" key="1">
    <citation type="journal article" date="2020" name="IScience">
        <title>Genome Sequencing of the Endangered Kingdonia uniflora (Circaeasteraceae, Ranunculales) Reveals Potential Mechanisms of Evolutionary Specialization.</title>
        <authorList>
            <person name="Sun Y."/>
            <person name="Deng T."/>
            <person name="Zhang A."/>
            <person name="Moore M.J."/>
            <person name="Landis J.B."/>
            <person name="Lin N."/>
            <person name="Zhang H."/>
            <person name="Zhang X."/>
            <person name="Huang J."/>
            <person name="Zhang X."/>
            <person name="Sun H."/>
            <person name="Wang H."/>
        </authorList>
    </citation>
    <scope>NUCLEOTIDE SEQUENCE [LARGE SCALE GENOMIC DNA]</scope>
    <source>
        <strain evidence="1">TB1705</strain>
        <tissue evidence="1">Leaf</tissue>
    </source>
</reference>
<dbReference type="EMBL" id="JACGCM010001954">
    <property type="protein sequence ID" value="KAF6146849.1"/>
    <property type="molecule type" value="Genomic_DNA"/>
</dbReference>
<dbReference type="AlphaFoldDB" id="A0A7J7LW86"/>
<keyword evidence="2" id="KW-1185">Reference proteome</keyword>
<evidence type="ECO:0000313" key="2">
    <source>
        <dbReference type="Proteomes" id="UP000541444"/>
    </source>
</evidence>
<comment type="caution">
    <text evidence="1">The sequence shown here is derived from an EMBL/GenBank/DDBJ whole genome shotgun (WGS) entry which is preliminary data.</text>
</comment>
<gene>
    <name evidence="1" type="ORF">GIB67_018502</name>
</gene>
<dbReference type="Proteomes" id="UP000541444">
    <property type="component" value="Unassembled WGS sequence"/>
</dbReference>
<dbReference type="PANTHER" id="PTHR15600:SF42">
    <property type="entry name" value="SACSIN"/>
    <property type="match status" value="1"/>
</dbReference>
<accession>A0A7J7LW86</accession>
<organism evidence="1 2">
    <name type="scientific">Kingdonia uniflora</name>
    <dbReference type="NCBI Taxonomy" id="39325"/>
    <lineage>
        <taxon>Eukaryota</taxon>
        <taxon>Viridiplantae</taxon>
        <taxon>Streptophyta</taxon>
        <taxon>Embryophyta</taxon>
        <taxon>Tracheophyta</taxon>
        <taxon>Spermatophyta</taxon>
        <taxon>Magnoliopsida</taxon>
        <taxon>Ranunculales</taxon>
        <taxon>Circaeasteraceae</taxon>
        <taxon>Kingdonia</taxon>
    </lineage>
</organism>
<dbReference type="PANTHER" id="PTHR15600">
    <property type="entry name" value="SACSIN"/>
    <property type="match status" value="1"/>
</dbReference>
<sequence length="196" mass="21678">MLLPKSLDNTRAPKGSVIPEWENEPRHRTLYFVNQSQPCVIIAEPPLYVSVLDVLAVVVSQVLGSPIYLPIGSLLSRPEGSKKRIFGSLKLGSYRSEIGNDGDKLKYGRVPGDIRPSAGQALQVFSFRNISTTNESSLSTFPDEGKTEMGNRKLVQVLESTGSVKSSSSKWYQICTVKRIKLEVHKPEVRSCNKNS</sequence>
<dbReference type="InterPro" id="IPR052972">
    <property type="entry name" value="Sacsin_chaperone_reg"/>
</dbReference>
<name>A0A7J7LW86_9MAGN</name>
<evidence type="ECO:0000313" key="1">
    <source>
        <dbReference type="EMBL" id="KAF6146849.1"/>
    </source>
</evidence>
<dbReference type="GO" id="GO:0030544">
    <property type="term" value="F:Hsp70 protein binding"/>
    <property type="evidence" value="ECO:0007669"/>
    <property type="project" value="TreeGrafter"/>
</dbReference>